<dbReference type="EMBL" id="KZ824954">
    <property type="protein sequence ID" value="RAH70509.1"/>
    <property type="molecule type" value="Genomic_DNA"/>
</dbReference>
<proteinExistence type="predicted"/>
<evidence type="ECO:0000313" key="2">
    <source>
        <dbReference type="Proteomes" id="UP000249661"/>
    </source>
</evidence>
<organism evidence="1 2">
    <name type="scientific">Aspergillus aculeatinus CBS 121060</name>
    <dbReference type="NCBI Taxonomy" id="1448322"/>
    <lineage>
        <taxon>Eukaryota</taxon>
        <taxon>Fungi</taxon>
        <taxon>Dikarya</taxon>
        <taxon>Ascomycota</taxon>
        <taxon>Pezizomycotina</taxon>
        <taxon>Eurotiomycetes</taxon>
        <taxon>Eurotiomycetidae</taxon>
        <taxon>Eurotiales</taxon>
        <taxon>Aspergillaceae</taxon>
        <taxon>Aspergillus</taxon>
        <taxon>Aspergillus subgen. Circumdati</taxon>
    </lineage>
</organism>
<accession>A0ACD1HAS9</accession>
<protein>
    <submittedName>
        <fullName evidence="1">Nonribosomal peptide synthase</fullName>
    </submittedName>
</protein>
<dbReference type="Proteomes" id="UP000249661">
    <property type="component" value="Unassembled WGS sequence"/>
</dbReference>
<gene>
    <name evidence="1" type="ORF">BO66DRAFT_471179</name>
</gene>
<evidence type="ECO:0000313" key="1">
    <source>
        <dbReference type="EMBL" id="RAH70509.1"/>
    </source>
</evidence>
<reference evidence="1" key="1">
    <citation type="submission" date="2018-02" db="EMBL/GenBank/DDBJ databases">
        <title>The genomes of Aspergillus section Nigri reveals drivers in fungal speciation.</title>
        <authorList>
            <consortium name="DOE Joint Genome Institute"/>
            <person name="Vesth T.C."/>
            <person name="Nybo J."/>
            <person name="Theobald S."/>
            <person name="Brandl J."/>
            <person name="Frisvad J.C."/>
            <person name="Nielsen K.F."/>
            <person name="Lyhne E.K."/>
            <person name="Kogle M.E."/>
            <person name="Kuo A."/>
            <person name="Riley R."/>
            <person name="Clum A."/>
            <person name="Nolan M."/>
            <person name="Lipzen A."/>
            <person name="Salamov A."/>
            <person name="Henrissat B."/>
            <person name="Wiebenga A."/>
            <person name="De vries R.P."/>
            <person name="Grigoriev I.V."/>
            <person name="Mortensen U.H."/>
            <person name="Andersen M.R."/>
            <person name="Baker S.E."/>
        </authorList>
    </citation>
    <scope>NUCLEOTIDE SEQUENCE</scope>
    <source>
        <strain evidence="1">CBS 121060</strain>
    </source>
</reference>
<name>A0ACD1HAS9_9EURO</name>
<keyword evidence="2" id="KW-1185">Reference proteome</keyword>
<sequence length="2648" mass="292354">MVPVLKLWGHLLRPTNGLGDTPVPTTLAPEQPLKSSDEQTTENAVYDVKQLRYLTSSANVDALVEGYARWVMHATGQTQVAFWVSARAEDCEAERILVIAQCMEYSLALEWGVFHVPVLDANVLMKRVEFGLCLVHGGKMPVRSENNIPLNLCVDVASSEARLIYKSRSVQGKGLQALVQQLESLLPCNDKQNDPSQFWQKHLEGFVGVCERQFPTLSCVRMVLEPDYPPTVSRTLTLEASRKKFEDFAAQYGLKSIDTIFQGAFATILSEYLELDRVILGDVTSSTADSAALTSDSTVPVPIVVDPQMTATDLLRQIDGFMSSAVALKEVPLGLMREILQCPPQQAPFNAHYTGNTHAEPGEKHSAQFNIDSSPISLSVQCSGKDNLSCTLSVRGDLMDTHHVDLVLQQIDALITVMIGNPTEQIHDLTRTFPRYLLSMHAPVVSEQLKQAPSLSPFHWVEHWAKSNPTWPAVEVIESVSEDGIQSRMWTYGELAQTSDRIATWLVRRGWRNLMIGVCLGRSFITYAIVLAIWKSGNCYIPIAEDLPEARRVLLLSDSGATALFSDHEVLGDVVPPDGCEVIDVNSPELHEELSSIDEVAVIEADPSDNCYLLYTSGSTGLPKGVLVSRGNLSAFTEAQSEYICRDVPDTLKLGGAGSYLAHASRAFDVHICEMVLGWHHGLRLVTAPRTMLLDNLRLVLTQCRISHAGFVPSLLEHTGLSAEQLPDLRYLGVGGEKISETIIERFVGKPSIALVNAYGPTEVTIGLTSHTVTASSTVRNIGSAVGNITLHVLEPETNDYVKRGQAGELCVTGDLVAKGYHGRPDAKGFTYFHGQHMYRTGDIVRLMANDCVEYLGRRDSQAKVRGQRLELEEVSIAVRRCAERPVNVTSIVTPSPITKRPQLVTFISPASDRPENATAQPVFAQEEYQKWIPQVLERCRQQLPAYMVPSVLLPVTFIPIQISGKADNRRLVALYEGIPASDLLHGAETPSVTEREPNPESEDQPLTIEEQGIVDLVCSVTSADSHAVTRTTSIFQLGLDSLSSLNLAARMREAGFICSASDIMRSATVEHLALLPRHGDKAGRSAQAGRQLLESTQQLVTLDRAVRASPKLIPNSSIAIIRPCLPLQESLVSSSVDSDIPLYVNHTLFRLRPTASLKALRLAFEDVVQENEIFRTCFHIMDDRVVQVVLKPRVAKVAWDEIEVADEQAARQHFEKCQPQIASKIVWGIERHPPMHMTAACSTENHDSGWLMLSIHHSIFDGASMGILLDRLYQHYSGQSSTDAINLTPLYRYLVRPAEKEAEQYWSQYLSDCYPGVVIVDDPSDTTYSITTETLPLKLSELSNLASRISTTAPLLIETIWAISLAKLLGQGDLIFGRVMNGRAIPVDSVETMLVPLVTTVPARFRLSSGASSLVNLIKEHTRASLESLPHQHTSLRAIQRYCHAPGPLFNTMFSYLAVKTSSVDVLLQEMDSVMEVDYPLALEVRADTETDTVTLRLRTTSDPSLSQQATSLFSTMVILLQSLVAAGDAVVDEPALVQGQEQTQTTAWDEIQWTEGETKIRQIVSQITGLPENQIAKNSSFFALGIDSVISIRLARCFQEHQIKVSSSDILRYPSVGSLYNHLENASILPSVRQGEQTKLVPHADINLLHGDDSIVETYRCTPLQTAMIAHCLSTNGKDYVHHHIVTLDDSVNLGHLESAWKQLAEQADILRTTFHRHEAGGGFLAAVHKHPSIRWFYDIEEESLASAIRRISEEGGYPEIDSFQTSPWKVHILQHNAQRLMVVTMHHCLYDGFSLPLMFDSLEGIYRGQDVIVQPFAPAAHRVASLQEQSTQFWTTVVAGYRYSGIPAPIDSPTASQPQWAEVKVQIPAAELLHRCSSLEVTLQTVALFAYGRSLAVLLGQRDVVFGHVVSGRGLDDGTTGSIVGPLINTVPFRLTLDSILQSTRSALRAIQLFCADALQHQHVSLGQVQKGWRLTSQSPSPSLFDALFTFNKSESPDRTSPFQPYVSDRELVSPHYKLNVEFEQAPESLFIRVSCRDVFGGKGELEVWLETLAQGLVEIVNRPDAPVLSFPTGLSALPLATPFQQVLDEESGDSPEAAHQATVIKEILATVTGTPIEQIHNDSEVFTLGVDSILAIDISARCRKAQLRLSASNILQGKTVRGIARLAAKHLITLPDTGLDAVHPTMITRESREKALAILSLVEADVEAILPCLSGQLFYISRWLQSGRRLWEFTFAFRSSDRIDERRIQDAWHALQERHSILRTSFAAVSSAEVVQVVSKNPRADRVHVERRLCNEASQGSVHHSTDRNAASPSTMFIPPARLCLIHSPDSDALLLTLHHALYDAWTIPILLRDLEALYLGKSLSAAADFSSFVRQTQRKPDSSWRRRLNMGQPTILGSNAYNQQDFRNIKSSELLCLQKLSKVESLCHQKGISMPSVILLAVGRGLARITTVGHPTFGLFSAGRSNDFPDIHRLAGPTVNTLPFVVQNALSGPVSASISDIQQTLNERALHDQTDLRDLLQMMKLSGDDLQFNLLVNILWGKLRRDAGGDAGDSILTPCRIGPSEGPMTALLTEEKTSVDTLDWNDLPCRRNLMLEVACSEQDDALLWKIDYTLDMMSSREADGILELIGKEVEEVVRAISSD</sequence>